<reference evidence="2" key="1">
    <citation type="submission" date="2020-07" db="EMBL/GenBank/DDBJ databases">
        <title>Multicomponent nature underlies the extraordinary mechanical properties of spider dragline silk.</title>
        <authorList>
            <person name="Kono N."/>
            <person name="Nakamura H."/>
            <person name="Mori M."/>
            <person name="Yoshida Y."/>
            <person name="Ohtoshi R."/>
            <person name="Malay A.D."/>
            <person name="Moran D.A.P."/>
            <person name="Tomita M."/>
            <person name="Numata K."/>
            <person name="Arakawa K."/>
        </authorList>
    </citation>
    <scope>NUCLEOTIDE SEQUENCE</scope>
</reference>
<protein>
    <recommendedName>
        <fullName evidence="1">C2H2-type domain-containing protein</fullName>
    </recommendedName>
</protein>
<dbReference type="AlphaFoldDB" id="A0A8X6FHA4"/>
<feature type="domain" description="C2H2-type" evidence="1">
    <location>
        <begin position="64"/>
        <end position="86"/>
    </location>
</feature>
<dbReference type="InterPro" id="IPR036236">
    <property type="entry name" value="Znf_C2H2_sf"/>
</dbReference>
<comment type="caution">
    <text evidence="2">The sequence shown here is derived from an EMBL/GenBank/DDBJ whole genome shotgun (WGS) entry which is preliminary data.</text>
</comment>
<dbReference type="EMBL" id="BMAO01012066">
    <property type="protein sequence ID" value="GFQ78839.1"/>
    <property type="molecule type" value="Genomic_DNA"/>
</dbReference>
<dbReference type="Pfam" id="PF12874">
    <property type="entry name" value="zf-met"/>
    <property type="match status" value="1"/>
</dbReference>
<sequence length="111" mass="12970">MEKEAEGKQRTNKTIKTKTICQFRIPDNGSVTVIEVSNRMQRIRITIPTDGRVRVKYRHPYAVCEPCQKQFTGETPYQQHLQSVQHERRCFSQGNQVSNDICVKVLEKTKF</sequence>
<dbReference type="Gene3D" id="3.30.160.60">
    <property type="entry name" value="Classic Zinc Finger"/>
    <property type="match status" value="1"/>
</dbReference>
<evidence type="ECO:0000259" key="1">
    <source>
        <dbReference type="PROSITE" id="PS00028"/>
    </source>
</evidence>
<dbReference type="Proteomes" id="UP000887116">
    <property type="component" value="Unassembled WGS sequence"/>
</dbReference>
<dbReference type="PROSITE" id="PS00028">
    <property type="entry name" value="ZINC_FINGER_C2H2_1"/>
    <property type="match status" value="1"/>
</dbReference>
<dbReference type="SUPFAM" id="SSF57667">
    <property type="entry name" value="beta-beta-alpha zinc fingers"/>
    <property type="match status" value="1"/>
</dbReference>
<evidence type="ECO:0000313" key="3">
    <source>
        <dbReference type="Proteomes" id="UP000887116"/>
    </source>
</evidence>
<dbReference type="InterPro" id="IPR013087">
    <property type="entry name" value="Znf_C2H2_type"/>
</dbReference>
<name>A0A8X6FHA4_TRICU</name>
<accession>A0A8X6FHA4</accession>
<organism evidence="2 3">
    <name type="scientific">Trichonephila clavata</name>
    <name type="common">Joro spider</name>
    <name type="synonym">Nephila clavata</name>
    <dbReference type="NCBI Taxonomy" id="2740835"/>
    <lineage>
        <taxon>Eukaryota</taxon>
        <taxon>Metazoa</taxon>
        <taxon>Ecdysozoa</taxon>
        <taxon>Arthropoda</taxon>
        <taxon>Chelicerata</taxon>
        <taxon>Arachnida</taxon>
        <taxon>Araneae</taxon>
        <taxon>Araneomorphae</taxon>
        <taxon>Entelegynae</taxon>
        <taxon>Araneoidea</taxon>
        <taxon>Nephilidae</taxon>
        <taxon>Trichonephila</taxon>
    </lineage>
</organism>
<proteinExistence type="predicted"/>
<gene>
    <name evidence="2" type="ORF">TNCT_559781</name>
</gene>
<dbReference type="OrthoDB" id="10295890at2759"/>
<evidence type="ECO:0000313" key="2">
    <source>
        <dbReference type="EMBL" id="GFQ78839.1"/>
    </source>
</evidence>
<keyword evidence="3" id="KW-1185">Reference proteome</keyword>